<dbReference type="STRING" id="31234.E3NI26"/>
<dbReference type="OrthoDB" id="5882765at2759"/>
<dbReference type="Proteomes" id="UP000008281">
    <property type="component" value="Unassembled WGS sequence"/>
</dbReference>
<dbReference type="EMBL" id="DS268692">
    <property type="protein sequence ID" value="EFO98735.1"/>
    <property type="molecule type" value="Genomic_DNA"/>
</dbReference>
<dbReference type="InParanoid" id="E3NI26"/>
<dbReference type="PANTHER" id="PTHR21503">
    <property type="entry name" value="F-BOX-CONTAINING HYPOTHETICAL PROTEIN C.ELEGANS"/>
    <property type="match status" value="1"/>
</dbReference>
<sequence length="371" mass="42481">MVYKESGEESESPHILSFYSLRNMSSSSSSRPAPTLDTLPFLPASLIINYLDIDSLYCLADTARVFKEFIEDLKIRTDGYNISIRKGGYEMSLPAVNYTHYYSERDTDYLIDSMLQDYKDFMSLLPRNIDFLRVDPNLNGHFHRFDQECTVLSIGGHPIEYYGQKMEDCSSKDLDVLLNSVNFRRGLALNGPKPLITENQKIFDIDWLQIRNGTWITSEFLKKLKNKIVFLMDTDALTEEQFNQYLKDLKSGSIDNQNLQVIGFSRGTLWNKAAILNGLDATRGAVDQIYKVADFDKRIRAELFLPKVSSDGEIKIEESFDFTRDDGVKVSVEFSGKTVRIYIWNQNQEKKVTNKRGHPEDTNGPAAKKSC</sequence>
<dbReference type="eggNOG" id="ENOG502TIZU">
    <property type="taxonomic scope" value="Eukaryota"/>
</dbReference>
<reference evidence="2" key="1">
    <citation type="submission" date="2007-07" db="EMBL/GenBank/DDBJ databases">
        <title>PCAP assembly of the Caenorhabditis remanei genome.</title>
        <authorList>
            <consortium name="The Caenorhabditis remanei Sequencing Consortium"/>
            <person name="Wilson R.K."/>
        </authorList>
    </citation>
    <scope>NUCLEOTIDE SEQUENCE [LARGE SCALE GENOMIC DNA]</scope>
    <source>
        <strain evidence="2">PB4641</strain>
    </source>
</reference>
<organism evidence="3">
    <name type="scientific">Caenorhabditis remanei</name>
    <name type="common">Caenorhabditis vulgaris</name>
    <dbReference type="NCBI Taxonomy" id="31234"/>
    <lineage>
        <taxon>Eukaryota</taxon>
        <taxon>Metazoa</taxon>
        <taxon>Ecdysozoa</taxon>
        <taxon>Nematoda</taxon>
        <taxon>Chromadorea</taxon>
        <taxon>Rhabditida</taxon>
        <taxon>Rhabditina</taxon>
        <taxon>Rhabditomorpha</taxon>
        <taxon>Rhabditoidea</taxon>
        <taxon>Rhabditidae</taxon>
        <taxon>Peloderinae</taxon>
        <taxon>Caenorhabditis</taxon>
    </lineage>
</organism>
<dbReference type="HOGENOM" id="CLU_069902_0_0_1"/>
<dbReference type="GeneID" id="9804083"/>
<dbReference type="PANTHER" id="PTHR21503:SF54">
    <property type="entry name" value="F-BOX DOMAIN-CONTAINING PROTEIN"/>
    <property type="match status" value="1"/>
</dbReference>
<dbReference type="FunCoup" id="E3NI26">
    <property type="interactions" value="1811"/>
</dbReference>
<dbReference type="AlphaFoldDB" id="E3NI26"/>
<feature type="compositionally biased region" description="Basic and acidic residues" evidence="1">
    <location>
        <begin position="351"/>
        <end position="361"/>
    </location>
</feature>
<accession>E3NI26</accession>
<evidence type="ECO:0000313" key="2">
    <source>
        <dbReference type="EMBL" id="EFO98735.1"/>
    </source>
</evidence>
<dbReference type="CTD" id="9804083"/>
<feature type="region of interest" description="Disordered" evidence="1">
    <location>
        <begin position="351"/>
        <end position="371"/>
    </location>
</feature>
<evidence type="ECO:0000256" key="1">
    <source>
        <dbReference type="SAM" id="MobiDB-lite"/>
    </source>
</evidence>
<gene>
    <name evidence="2" type="ORF">CRE_26816</name>
</gene>
<evidence type="ECO:0008006" key="4">
    <source>
        <dbReference type="Google" id="ProtNLM"/>
    </source>
</evidence>
<dbReference type="RefSeq" id="XP_003091942.2">
    <property type="nucleotide sequence ID" value="XM_003091894.2"/>
</dbReference>
<protein>
    <recommendedName>
        <fullName evidence="4">F-box domain-containing protein</fullName>
    </recommendedName>
</protein>
<name>E3NI26_CAERE</name>
<dbReference type="KEGG" id="crq:GCK72_000188"/>
<proteinExistence type="predicted"/>
<keyword evidence="3" id="KW-1185">Reference proteome</keyword>
<evidence type="ECO:0000313" key="3">
    <source>
        <dbReference type="Proteomes" id="UP000008281"/>
    </source>
</evidence>